<comment type="caution">
    <text evidence="1">The sequence shown here is derived from an EMBL/GenBank/DDBJ whole genome shotgun (WGS) entry which is preliminary data.</text>
</comment>
<dbReference type="Proteomes" id="UP001605036">
    <property type="component" value="Unassembled WGS sequence"/>
</dbReference>
<reference evidence="1 2" key="1">
    <citation type="submission" date="2024-09" db="EMBL/GenBank/DDBJ databases">
        <title>Chromosome-scale assembly of Riccia fluitans.</title>
        <authorList>
            <person name="Paukszto L."/>
            <person name="Sawicki J."/>
            <person name="Karawczyk K."/>
            <person name="Piernik-Szablinska J."/>
            <person name="Szczecinska M."/>
            <person name="Mazdziarz M."/>
        </authorList>
    </citation>
    <scope>NUCLEOTIDE SEQUENCE [LARGE SCALE GENOMIC DNA]</scope>
    <source>
        <strain evidence="1">Rf_01</strain>
        <tissue evidence="1">Aerial parts of the thallus</tissue>
    </source>
</reference>
<evidence type="ECO:0000313" key="2">
    <source>
        <dbReference type="Proteomes" id="UP001605036"/>
    </source>
</evidence>
<evidence type="ECO:0000313" key="1">
    <source>
        <dbReference type="EMBL" id="KAL2623098.1"/>
    </source>
</evidence>
<sequence length="106" mass="12265">MACCQVAPFTFADLHPKLKWMKVEMKWVVTLVPRYGALQLWQSRHSKDPSLLDIIVHVVDDRNAIDFAVLLENLTYCCFVVNPKLFEASRFQATIVIALRMSQLNR</sequence>
<proteinExistence type="predicted"/>
<keyword evidence="2" id="KW-1185">Reference proteome</keyword>
<dbReference type="EMBL" id="JBHFFA010000006">
    <property type="protein sequence ID" value="KAL2623098.1"/>
    <property type="molecule type" value="Genomic_DNA"/>
</dbReference>
<gene>
    <name evidence="1" type="ORF">R1flu_003303</name>
</gene>
<dbReference type="AlphaFoldDB" id="A0ABD1Y8M5"/>
<name>A0ABD1Y8M5_9MARC</name>
<protein>
    <submittedName>
        <fullName evidence="1">Uncharacterized protein</fullName>
    </submittedName>
</protein>
<accession>A0ABD1Y8M5</accession>
<organism evidence="1 2">
    <name type="scientific">Riccia fluitans</name>
    <dbReference type="NCBI Taxonomy" id="41844"/>
    <lineage>
        <taxon>Eukaryota</taxon>
        <taxon>Viridiplantae</taxon>
        <taxon>Streptophyta</taxon>
        <taxon>Embryophyta</taxon>
        <taxon>Marchantiophyta</taxon>
        <taxon>Marchantiopsida</taxon>
        <taxon>Marchantiidae</taxon>
        <taxon>Marchantiales</taxon>
        <taxon>Ricciaceae</taxon>
        <taxon>Riccia</taxon>
    </lineage>
</organism>